<evidence type="ECO:0000256" key="1">
    <source>
        <dbReference type="SAM" id="Phobius"/>
    </source>
</evidence>
<organism evidence="2 3">
    <name type="scientific">Sphingobacterium spiritivorum ATCC 33300</name>
    <dbReference type="NCBI Taxonomy" id="525372"/>
    <lineage>
        <taxon>Bacteria</taxon>
        <taxon>Pseudomonadati</taxon>
        <taxon>Bacteroidota</taxon>
        <taxon>Sphingobacteriia</taxon>
        <taxon>Sphingobacteriales</taxon>
        <taxon>Sphingobacteriaceae</taxon>
        <taxon>Sphingobacterium</taxon>
    </lineage>
</organism>
<gene>
    <name evidence="2" type="ORF">HMPREF0765_0743</name>
</gene>
<dbReference type="AlphaFoldDB" id="C2FTW1"/>
<name>C2FTW1_SPHSI</name>
<accession>C2FTW1</accession>
<feature type="transmembrane region" description="Helical" evidence="1">
    <location>
        <begin position="38"/>
        <end position="57"/>
    </location>
</feature>
<keyword evidence="1" id="KW-1133">Transmembrane helix</keyword>
<keyword evidence="1" id="KW-0812">Transmembrane</keyword>
<protein>
    <submittedName>
        <fullName evidence="2">Uncharacterized protein</fullName>
    </submittedName>
</protein>
<reference evidence="2 3" key="1">
    <citation type="submission" date="2009-01" db="EMBL/GenBank/DDBJ databases">
        <authorList>
            <person name="Qin X."/>
            <person name="Bachman B."/>
            <person name="Battles P."/>
            <person name="Bell A."/>
            <person name="Bess C."/>
            <person name="Bickham C."/>
            <person name="Chaboub L."/>
            <person name="Chen D."/>
            <person name="Coyle M."/>
            <person name="Deiros D.R."/>
            <person name="Dinh H."/>
            <person name="Forbes L."/>
            <person name="Fowler G."/>
            <person name="Francisco L."/>
            <person name="Fu Q."/>
            <person name="Gubbala S."/>
            <person name="Hale W."/>
            <person name="Han Y."/>
            <person name="Hemphill L."/>
            <person name="Highlander S.K."/>
            <person name="Hirani K."/>
            <person name="Hogues M."/>
            <person name="Jackson L."/>
            <person name="Jakkamsetti A."/>
            <person name="Javaid M."/>
            <person name="Jiang H."/>
            <person name="Korchina V."/>
            <person name="Kovar C."/>
            <person name="Lara F."/>
            <person name="Lee S."/>
            <person name="Mata R."/>
            <person name="Mathew T."/>
            <person name="Moen C."/>
            <person name="Morales K."/>
            <person name="Munidasa M."/>
            <person name="Nazareth L."/>
            <person name="Ngo R."/>
            <person name="Nguyen L."/>
            <person name="Okwuonu G."/>
            <person name="Ongeri F."/>
            <person name="Patil S."/>
            <person name="Petrosino J."/>
            <person name="Pham C."/>
            <person name="Pham P."/>
            <person name="Pu L.-L."/>
            <person name="Puazo M."/>
            <person name="Raj R."/>
            <person name="Reid J."/>
            <person name="Rouhana J."/>
            <person name="Saada N."/>
            <person name="Shang Y."/>
            <person name="Simmons D."/>
            <person name="Thornton R."/>
            <person name="Warren J."/>
            <person name="Weissenberger G."/>
            <person name="Zhang J."/>
            <person name="Zhang L."/>
            <person name="Zhou C."/>
            <person name="Zhu D."/>
            <person name="Muzny D."/>
            <person name="Worley K."/>
            <person name="Gibbs R."/>
        </authorList>
    </citation>
    <scope>NUCLEOTIDE SEQUENCE [LARGE SCALE GENOMIC DNA]</scope>
    <source>
        <strain evidence="2 3">ATCC 33300</strain>
    </source>
</reference>
<dbReference type="Proteomes" id="UP000006241">
    <property type="component" value="Unassembled WGS sequence"/>
</dbReference>
<proteinExistence type="predicted"/>
<evidence type="ECO:0000313" key="3">
    <source>
        <dbReference type="Proteomes" id="UP000006241"/>
    </source>
</evidence>
<dbReference type="EMBL" id="ACHB01000018">
    <property type="protein sequence ID" value="EEI93591.1"/>
    <property type="molecule type" value="Genomic_DNA"/>
</dbReference>
<dbReference type="HOGENOM" id="CLU_2901929_0_0_10"/>
<evidence type="ECO:0000313" key="2">
    <source>
        <dbReference type="EMBL" id="EEI93591.1"/>
    </source>
</evidence>
<sequence length="62" mass="7073">MFDNTVDSMSNTINTSTPKAISKHFVIVDKRLLFVPPFIFGGGTNFFLFLVFLLLFLPDFIQ</sequence>
<keyword evidence="1" id="KW-0472">Membrane</keyword>
<comment type="caution">
    <text evidence="2">The sequence shown here is derived from an EMBL/GenBank/DDBJ whole genome shotgun (WGS) entry which is preliminary data.</text>
</comment>